<dbReference type="AlphaFoldDB" id="A0A2G6E7Q2"/>
<evidence type="ECO:0000256" key="1">
    <source>
        <dbReference type="SAM" id="MobiDB-lite"/>
    </source>
</evidence>
<dbReference type="EMBL" id="PDPS01000024">
    <property type="protein sequence ID" value="PID58116.1"/>
    <property type="molecule type" value="Genomic_DNA"/>
</dbReference>
<name>A0A2G6E7Q2_9BACT</name>
<proteinExistence type="predicted"/>
<protein>
    <submittedName>
        <fullName evidence="2">Uncharacterized protein</fullName>
    </submittedName>
</protein>
<feature type="compositionally biased region" description="Polar residues" evidence="1">
    <location>
        <begin position="74"/>
        <end position="92"/>
    </location>
</feature>
<reference evidence="2 3" key="1">
    <citation type="submission" date="2017-10" db="EMBL/GenBank/DDBJ databases">
        <title>Novel microbial diversity and functional potential in the marine mammal oral microbiome.</title>
        <authorList>
            <person name="Dudek N.K."/>
            <person name="Sun C.L."/>
            <person name="Burstein D."/>
            <person name="Kantor R.S."/>
            <person name="Aliaga Goltsman D.S."/>
            <person name="Bik E.M."/>
            <person name="Thomas B.C."/>
            <person name="Banfield J.F."/>
            <person name="Relman D.A."/>
        </authorList>
    </citation>
    <scope>NUCLEOTIDE SEQUENCE [LARGE SCALE GENOMIC DNA]</scope>
    <source>
        <strain evidence="2">DOLZORAL124_49_17</strain>
    </source>
</reference>
<evidence type="ECO:0000313" key="2">
    <source>
        <dbReference type="EMBL" id="PID58116.1"/>
    </source>
</evidence>
<evidence type="ECO:0000313" key="3">
    <source>
        <dbReference type="Proteomes" id="UP000229740"/>
    </source>
</evidence>
<dbReference type="Proteomes" id="UP000229740">
    <property type="component" value="Unassembled WGS sequence"/>
</dbReference>
<sequence>MSQYDNDPEIPKHVEAGRFLSERLRVARKMAGAVRCPSCHARFDATHVMKCPECRRFLDESFQAVCQDERKNRQTCSGIQHQKMPSWNTRASSRSREKPSPELDFFSQGYMEYKE</sequence>
<gene>
    <name evidence="2" type="ORF">CSB45_05365</name>
</gene>
<organism evidence="2 3">
    <name type="scientific">candidate division KSB3 bacterium</name>
    <dbReference type="NCBI Taxonomy" id="2044937"/>
    <lineage>
        <taxon>Bacteria</taxon>
        <taxon>candidate division KSB3</taxon>
    </lineage>
</organism>
<feature type="region of interest" description="Disordered" evidence="1">
    <location>
        <begin position="73"/>
        <end position="115"/>
    </location>
</feature>
<comment type="caution">
    <text evidence="2">The sequence shown here is derived from an EMBL/GenBank/DDBJ whole genome shotgun (WGS) entry which is preliminary data.</text>
</comment>
<accession>A0A2G6E7Q2</accession>